<proteinExistence type="predicted"/>
<comment type="caution">
    <text evidence="2">The sequence shown here is derived from an EMBL/GenBank/DDBJ whole genome shotgun (WGS) entry which is preliminary data.</text>
</comment>
<dbReference type="PANTHER" id="PTHR42791">
    <property type="entry name" value="GNAT FAMILY ACETYLTRANSFERASE"/>
    <property type="match status" value="1"/>
</dbReference>
<dbReference type="Gene3D" id="3.40.630.30">
    <property type="match status" value="1"/>
</dbReference>
<dbReference type="EMBL" id="RIBY02000580">
    <property type="protein sequence ID" value="KAH9840367.1"/>
    <property type="molecule type" value="Genomic_DNA"/>
</dbReference>
<dbReference type="CDD" id="cd04301">
    <property type="entry name" value="NAT_SF"/>
    <property type="match status" value="1"/>
</dbReference>
<dbReference type="OrthoDB" id="2115692at2759"/>
<name>A0A9W7W5I3_9PEZI</name>
<feature type="domain" description="N-acetyltransferase" evidence="1">
    <location>
        <begin position="153"/>
        <end position="202"/>
    </location>
</feature>
<evidence type="ECO:0000313" key="3">
    <source>
        <dbReference type="Proteomes" id="UP001138500"/>
    </source>
</evidence>
<dbReference type="PANTHER" id="PTHR42791:SF2">
    <property type="entry name" value="N-ACETYLTRANSFERASE DOMAIN-CONTAINING PROTEIN"/>
    <property type="match status" value="1"/>
</dbReference>
<dbReference type="GO" id="GO:0016747">
    <property type="term" value="F:acyltransferase activity, transferring groups other than amino-acyl groups"/>
    <property type="evidence" value="ECO:0007669"/>
    <property type="project" value="InterPro"/>
</dbReference>
<dbReference type="AlphaFoldDB" id="A0A9W7W5I3"/>
<evidence type="ECO:0000259" key="1">
    <source>
        <dbReference type="Pfam" id="PF13508"/>
    </source>
</evidence>
<reference evidence="2 3" key="2">
    <citation type="journal article" date="2021" name="Curr. Genet.">
        <title>Genetic response to nitrogen starvation in the aggressive Eucalyptus foliar pathogen Teratosphaeria destructans.</title>
        <authorList>
            <person name="Havenga M."/>
            <person name="Wingfield B.D."/>
            <person name="Wingfield M.J."/>
            <person name="Dreyer L.L."/>
            <person name="Roets F."/>
            <person name="Aylward J."/>
        </authorList>
    </citation>
    <scope>NUCLEOTIDE SEQUENCE [LARGE SCALE GENOMIC DNA]</scope>
    <source>
        <strain evidence="2">CMW44962</strain>
    </source>
</reference>
<sequence>MEIQPLQETAIPASVDVELEAFRSHPRMPMLYPRGYTPDLYAFYTRQKTQKFHDSDVRVFKVVDPKTGKMVACSEWNFALDPKKASESIVIDPDEPPPPNYPEGGNWAITRFSKNEWEKWRHITLTGKPYISLSHSLRTSPRSRPNASPALDLLLVHPAFQGRGAATHLLSWGCARADGSGVPIVLESTPAGLSLYRRFGFTQVKVVAADMQQQFGWHEPYDEEAAKRFWMVREPRQRHHSGMTAVH</sequence>
<gene>
    <name evidence="2" type="ORF">Tdes44962_MAKER07962</name>
</gene>
<dbReference type="SUPFAM" id="SSF55729">
    <property type="entry name" value="Acyl-CoA N-acyltransferases (Nat)"/>
    <property type="match status" value="1"/>
</dbReference>
<dbReference type="Pfam" id="PF13508">
    <property type="entry name" value="Acetyltransf_7"/>
    <property type="match status" value="1"/>
</dbReference>
<evidence type="ECO:0000313" key="2">
    <source>
        <dbReference type="EMBL" id="KAH9840367.1"/>
    </source>
</evidence>
<dbReference type="InterPro" id="IPR000182">
    <property type="entry name" value="GNAT_dom"/>
</dbReference>
<dbReference type="Proteomes" id="UP001138500">
    <property type="component" value="Unassembled WGS sequence"/>
</dbReference>
<organism evidence="2 3">
    <name type="scientific">Teratosphaeria destructans</name>
    <dbReference type="NCBI Taxonomy" id="418781"/>
    <lineage>
        <taxon>Eukaryota</taxon>
        <taxon>Fungi</taxon>
        <taxon>Dikarya</taxon>
        <taxon>Ascomycota</taxon>
        <taxon>Pezizomycotina</taxon>
        <taxon>Dothideomycetes</taxon>
        <taxon>Dothideomycetidae</taxon>
        <taxon>Mycosphaerellales</taxon>
        <taxon>Teratosphaeriaceae</taxon>
        <taxon>Teratosphaeria</taxon>
    </lineage>
</organism>
<keyword evidence="3" id="KW-1185">Reference proteome</keyword>
<protein>
    <submittedName>
        <fullName evidence="2">Acetyltransferase</fullName>
    </submittedName>
</protein>
<reference evidence="2 3" key="1">
    <citation type="journal article" date="2018" name="IMA Fungus">
        <title>IMA Genome-F 10: Nine draft genome sequences of Claviceps purpurea s.lat., including C. arundinis, C. humidiphila, and C. cf. spartinae, pseudomolecules for the pitch canker pathogen Fusarium circinatum, draft genome of Davidsoniella eucalypti, Grosmannia galeiformis, Quambalaria eucalypti, and Teratosphaeria destructans.</title>
        <authorList>
            <person name="Wingfield B.D."/>
            <person name="Liu M."/>
            <person name="Nguyen H.D."/>
            <person name="Lane F.A."/>
            <person name="Morgan S.W."/>
            <person name="De Vos L."/>
            <person name="Wilken P.M."/>
            <person name="Duong T.A."/>
            <person name="Aylward J."/>
            <person name="Coetzee M.P."/>
            <person name="Dadej K."/>
            <person name="De Beer Z.W."/>
            <person name="Findlay W."/>
            <person name="Havenga M."/>
            <person name="Kolarik M."/>
            <person name="Menzies J.G."/>
            <person name="Naidoo K."/>
            <person name="Pochopski O."/>
            <person name="Shoukouhi P."/>
            <person name="Santana Q.C."/>
            <person name="Seifert K.A."/>
            <person name="Soal N."/>
            <person name="Steenkamp E.T."/>
            <person name="Tatham C.T."/>
            <person name="van der Nest M.A."/>
            <person name="Wingfield M.J."/>
        </authorList>
    </citation>
    <scope>NUCLEOTIDE SEQUENCE [LARGE SCALE GENOMIC DNA]</scope>
    <source>
        <strain evidence="2">CMW44962</strain>
    </source>
</reference>
<dbReference type="InterPro" id="IPR016181">
    <property type="entry name" value="Acyl_CoA_acyltransferase"/>
</dbReference>
<dbReference type="InterPro" id="IPR052523">
    <property type="entry name" value="Trichothecene_AcTrans"/>
</dbReference>
<accession>A0A9W7W5I3</accession>